<protein>
    <recommendedName>
        <fullName evidence="4">Phage shock protein G</fullName>
    </recommendedName>
</protein>
<proteinExistence type="predicted"/>
<reference evidence="2 3" key="1">
    <citation type="submission" date="2016-02" db="EMBL/GenBank/DDBJ databases">
        <title>Genome sequence of Clostridium colicanis DSM 13634.</title>
        <authorList>
            <person name="Poehlein A."/>
            <person name="Daniel R."/>
        </authorList>
    </citation>
    <scope>NUCLEOTIDE SEQUENCE [LARGE SCALE GENOMIC DNA]</scope>
    <source>
        <strain evidence="2 3">DSM 13634</strain>
    </source>
</reference>
<evidence type="ECO:0000313" key="2">
    <source>
        <dbReference type="EMBL" id="KYH29027.1"/>
    </source>
</evidence>
<dbReference type="AlphaFoldDB" id="A0A151ANP6"/>
<gene>
    <name evidence="2" type="ORF">CLCOL_14670</name>
</gene>
<accession>A0A151ANP6</accession>
<dbReference type="PATRIC" id="fig|1121305.3.peg.1473"/>
<evidence type="ECO:0000256" key="1">
    <source>
        <dbReference type="SAM" id="Phobius"/>
    </source>
</evidence>
<dbReference type="EMBL" id="LTBB01000006">
    <property type="protein sequence ID" value="KYH29027.1"/>
    <property type="molecule type" value="Genomic_DNA"/>
</dbReference>
<keyword evidence="1" id="KW-1133">Transmembrane helix</keyword>
<name>A0A151ANP6_9CLOT</name>
<feature type="transmembrane region" description="Helical" evidence="1">
    <location>
        <begin position="7"/>
        <end position="29"/>
    </location>
</feature>
<evidence type="ECO:0008006" key="4">
    <source>
        <dbReference type="Google" id="ProtNLM"/>
    </source>
</evidence>
<sequence length="73" mass="7845">MGFLIGFIFTVAVLIGILSLIGVIILPIAGIALGIAFVAAILALAFNIIKCVFSLPMLIIIVVLAVLYRKRRY</sequence>
<organism evidence="2 3">
    <name type="scientific">Clostridium colicanis DSM 13634</name>
    <dbReference type="NCBI Taxonomy" id="1121305"/>
    <lineage>
        <taxon>Bacteria</taxon>
        <taxon>Bacillati</taxon>
        <taxon>Bacillota</taxon>
        <taxon>Clostridia</taxon>
        <taxon>Eubacteriales</taxon>
        <taxon>Clostridiaceae</taxon>
        <taxon>Clostridium</taxon>
    </lineage>
</organism>
<keyword evidence="3" id="KW-1185">Reference proteome</keyword>
<keyword evidence="1" id="KW-0472">Membrane</keyword>
<keyword evidence="1" id="KW-0812">Transmembrane</keyword>
<evidence type="ECO:0000313" key="3">
    <source>
        <dbReference type="Proteomes" id="UP000075374"/>
    </source>
</evidence>
<dbReference type="Proteomes" id="UP000075374">
    <property type="component" value="Unassembled WGS sequence"/>
</dbReference>
<dbReference type="RefSeq" id="WP_061858314.1">
    <property type="nucleotide sequence ID" value="NZ_LTBB01000006.1"/>
</dbReference>
<comment type="caution">
    <text evidence="2">The sequence shown here is derived from an EMBL/GenBank/DDBJ whole genome shotgun (WGS) entry which is preliminary data.</text>
</comment>
<feature type="transmembrane region" description="Helical" evidence="1">
    <location>
        <begin position="35"/>
        <end position="68"/>
    </location>
</feature>
<dbReference type="STRING" id="1121305.CLCOL_14670"/>